<dbReference type="AlphaFoldDB" id="A0A0C1ZMF2"/>
<reference evidence="1 2" key="1">
    <citation type="submission" date="2014-12" db="EMBL/GenBank/DDBJ databases">
        <title>Genome assembly of Enhygromyxa salina DSM 15201.</title>
        <authorList>
            <person name="Sharma G."/>
            <person name="Subramanian S."/>
        </authorList>
    </citation>
    <scope>NUCLEOTIDE SEQUENCE [LARGE SCALE GENOMIC DNA]</scope>
    <source>
        <strain evidence="1 2">DSM 15201</strain>
    </source>
</reference>
<dbReference type="EMBL" id="JMCC02000147">
    <property type="protein sequence ID" value="KIG12153.1"/>
    <property type="molecule type" value="Genomic_DNA"/>
</dbReference>
<dbReference type="Pfam" id="PF10722">
    <property type="entry name" value="YbjN"/>
    <property type="match status" value="1"/>
</dbReference>
<name>A0A0C1ZMF2_9BACT</name>
<proteinExistence type="predicted"/>
<dbReference type="SUPFAM" id="SSF69635">
    <property type="entry name" value="Type III secretory system chaperone-like"/>
    <property type="match status" value="1"/>
</dbReference>
<protein>
    <submittedName>
        <fullName evidence="1">Uncharacterized protein</fullName>
    </submittedName>
</protein>
<gene>
    <name evidence="1" type="ORF">DB30_01836</name>
</gene>
<organism evidence="1 2">
    <name type="scientific">Enhygromyxa salina</name>
    <dbReference type="NCBI Taxonomy" id="215803"/>
    <lineage>
        <taxon>Bacteria</taxon>
        <taxon>Pseudomonadati</taxon>
        <taxon>Myxococcota</taxon>
        <taxon>Polyangia</taxon>
        <taxon>Nannocystales</taxon>
        <taxon>Nannocystaceae</taxon>
        <taxon>Enhygromyxa</taxon>
    </lineage>
</organism>
<accession>A0A0C1ZMF2</accession>
<sequence length="129" mass="14449">MLETIIQTLQNICQAAGWSYSEGRVSIPLDGARSQKIALDSFDEDGETYVRFYSVIGPVKSLNNNRLTAALRLNARMRFGALAIHDDKLAVVDTFLIREADASEVQQSLAYMAMTADRYEQAIFHTDEN</sequence>
<evidence type="ECO:0000313" key="1">
    <source>
        <dbReference type="EMBL" id="KIG12153.1"/>
    </source>
</evidence>
<dbReference type="Proteomes" id="UP000031599">
    <property type="component" value="Unassembled WGS sequence"/>
</dbReference>
<dbReference type="RefSeq" id="WP_052558209.1">
    <property type="nucleotide sequence ID" value="NZ_JMCC02000147.1"/>
</dbReference>
<evidence type="ECO:0000313" key="2">
    <source>
        <dbReference type="Proteomes" id="UP000031599"/>
    </source>
</evidence>
<dbReference type="Gene3D" id="3.30.1460.10">
    <property type="match status" value="1"/>
</dbReference>
<dbReference type="InterPro" id="IPR019660">
    <property type="entry name" value="Put_sensory_transdc_reg_YbjN"/>
</dbReference>
<comment type="caution">
    <text evidence="1">The sequence shown here is derived from an EMBL/GenBank/DDBJ whole genome shotgun (WGS) entry which is preliminary data.</text>
</comment>